<dbReference type="GO" id="GO:0003682">
    <property type="term" value="F:chromatin binding"/>
    <property type="evidence" value="ECO:0000318"/>
    <property type="project" value="GO_Central"/>
</dbReference>
<feature type="domain" description="Bromo" evidence="5">
    <location>
        <begin position="104"/>
        <end position="179"/>
    </location>
</feature>
<evidence type="ECO:0000256" key="2">
    <source>
        <dbReference type="ARBA" id="ARBA00023117"/>
    </source>
</evidence>
<gene>
    <name evidence="7" type="primary">LOC101777701</name>
</gene>
<dbReference type="GO" id="GO:0042393">
    <property type="term" value="F:histone binding"/>
    <property type="evidence" value="ECO:0000318"/>
    <property type="project" value="GO_Central"/>
</dbReference>
<dbReference type="OMA" id="IGGNENQ"/>
<evidence type="ECO:0000259" key="5">
    <source>
        <dbReference type="PROSITE" id="PS50014"/>
    </source>
</evidence>
<protein>
    <recommendedName>
        <fullName evidence="9">Bromo domain-containing protein</fullName>
    </recommendedName>
</protein>
<dbReference type="AlphaFoldDB" id="K3XXT3"/>
<dbReference type="GO" id="GO:0005634">
    <property type="term" value="C:nucleus"/>
    <property type="evidence" value="ECO:0000318"/>
    <property type="project" value="GO_Central"/>
</dbReference>
<dbReference type="Proteomes" id="UP000004995">
    <property type="component" value="Unassembled WGS sequence"/>
</dbReference>
<evidence type="ECO:0000313" key="8">
    <source>
        <dbReference type="Proteomes" id="UP000004995"/>
    </source>
</evidence>
<dbReference type="PRINTS" id="PR00503">
    <property type="entry name" value="BROMODOMAIN"/>
</dbReference>
<dbReference type="InParanoid" id="K3XXT3"/>
<dbReference type="GO" id="GO:0004674">
    <property type="term" value="F:protein serine/threonine kinase activity"/>
    <property type="evidence" value="ECO:0000318"/>
    <property type="project" value="GO_Central"/>
</dbReference>
<name>K3XXT3_SETIT</name>
<dbReference type="EMBL" id="AGNK02002193">
    <property type="status" value="NOT_ANNOTATED_CDS"/>
    <property type="molecule type" value="Genomic_DNA"/>
</dbReference>
<dbReference type="ExpressionAtlas" id="K3XXT3">
    <property type="expression patterns" value="baseline"/>
</dbReference>
<dbReference type="InterPro" id="IPR001487">
    <property type="entry name" value="Bromodomain"/>
</dbReference>
<keyword evidence="8" id="KW-1185">Reference proteome</keyword>
<dbReference type="Gene3D" id="1.20.920.10">
    <property type="entry name" value="Bromodomain-like"/>
    <property type="match status" value="1"/>
</dbReference>
<dbReference type="PANTHER" id="PTHR45926">
    <property type="entry name" value="OSJNBA0053K19.4 PROTEIN"/>
    <property type="match status" value="1"/>
</dbReference>
<dbReference type="PROSITE" id="PS51525">
    <property type="entry name" value="NET"/>
    <property type="match status" value="1"/>
</dbReference>
<dbReference type="Gene3D" id="1.20.1270.220">
    <property type="match status" value="1"/>
</dbReference>
<evidence type="ECO:0008006" key="9">
    <source>
        <dbReference type="Google" id="ProtNLM"/>
    </source>
</evidence>
<dbReference type="InterPro" id="IPR038336">
    <property type="entry name" value="NET_sf"/>
</dbReference>
<dbReference type="SUPFAM" id="SSF47370">
    <property type="entry name" value="Bromodomain"/>
    <property type="match status" value="1"/>
</dbReference>
<evidence type="ECO:0000313" key="7">
    <source>
        <dbReference type="EnsemblPlants" id="KQL09190"/>
    </source>
</evidence>
<sequence length="359" mass="40818">MTPANGAAAPEAVAEAGLAPEVESEADAFQRQVDDLVSKTDVQFSDWGLLRCVLQLERRVNEVVDFYDGKKHGSGGRKGGRHGPHPRGMPDLMRQFGVVLREITSDKKAWPFREPVDVVGMNLHDYYKIITKPMDFSTIQNKMEGKDVTTYKNVREIYADVRLIFANAMKYNDEENVVHLMAKSLLEKFEEKWLQFLPKVESEEKRQKDEESKGVVSTSTSREAAIAKLAKDTDDELNQINKQLEELRKMVVNRCRKMTTDEKRKLGAGLCHLSPDDLNKALEIVAQDNPSFQTKAEEVDLDMDAQSETTLWRLKFFVREALERQANVASGKMDENAKRKREICNALAKTASKRIKKQP</sequence>
<dbReference type="PROSITE" id="PS50014">
    <property type="entry name" value="BROMODOMAIN_2"/>
    <property type="match status" value="1"/>
</dbReference>
<dbReference type="GO" id="GO:0006338">
    <property type="term" value="P:chromatin remodeling"/>
    <property type="evidence" value="ECO:0000318"/>
    <property type="project" value="GO_Central"/>
</dbReference>
<proteinExistence type="predicted"/>
<dbReference type="SMART" id="SM00297">
    <property type="entry name" value="BROMO"/>
    <property type="match status" value="1"/>
</dbReference>
<keyword evidence="2 4" id="KW-0103">Bromodomain</keyword>
<evidence type="ECO:0000259" key="6">
    <source>
        <dbReference type="PROSITE" id="PS51525"/>
    </source>
</evidence>
<dbReference type="EnsemblPlants" id="KQL09190">
    <property type="protein sequence ID" value="KQL09190"/>
    <property type="gene ID" value="SETIT_006741mg"/>
</dbReference>
<evidence type="ECO:0000256" key="4">
    <source>
        <dbReference type="PROSITE-ProRule" id="PRU00035"/>
    </source>
</evidence>
<accession>K3XXT3</accession>
<reference evidence="8" key="1">
    <citation type="journal article" date="2012" name="Nat. Biotechnol.">
        <title>Reference genome sequence of the model plant Setaria.</title>
        <authorList>
            <person name="Bennetzen J.L."/>
            <person name="Schmutz J."/>
            <person name="Wang H."/>
            <person name="Percifield R."/>
            <person name="Hawkins J."/>
            <person name="Pontaroli A.C."/>
            <person name="Estep M."/>
            <person name="Feng L."/>
            <person name="Vaughn J.N."/>
            <person name="Grimwood J."/>
            <person name="Jenkins J."/>
            <person name="Barry K."/>
            <person name="Lindquist E."/>
            <person name="Hellsten U."/>
            <person name="Deshpande S."/>
            <person name="Wang X."/>
            <person name="Wu X."/>
            <person name="Mitros T."/>
            <person name="Triplett J."/>
            <person name="Yang X."/>
            <person name="Ye C.Y."/>
            <person name="Mauro-Herrera M."/>
            <person name="Wang L."/>
            <person name="Li P."/>
            <person name="Sharma M."/>
            <person name="Sharma R."/>
            <person name="Ronald P.C."/>
            <person name="Panaud O."/>
            <person name="Kellogg E.A."/>
            <person name="Brutnell T.P."/>
            <person name="Doust A.N."/>
            <person name="Tuskan G.A."/>
            <person name="Rokhsar D."/>
            <person name="Devos K.M."/>
        </authorList>
    </citation>
    <scope>NUCLEOTIDE SEQUENCE [LARGE SCALE GENOMIC DNA]</scope>
    <source>
        <strain evidence="8">cv. Yugu1</strain>
    </source>
</reference>
<dbReference type="eggNOG" id="KOG1474">
    <property type="taxonomic scope" value="Eukaryota"/>
</dbReference>
<keyword evidence="1" id="KW-0805">Transcription regulation</keyword>
<dbReference type="GO" id="GO:0000785">
    <property type="term" value="C:chromatin"/>
    <property type="evidence" value="ECO:0000318"/>
    <property type="project" value="GO_Central"/>
</dbReference>
<dbReference type="InterPro" id="IPR036427">
    <property type="entry name" value="Bromodomain-like_sf"/>
</dbReference>
<dbReference type="Gramene" id="KQL09190">
    <property type="protein sequence ID" value="KQL09190"/>
    <property type="gene ID" value="SETIT_006741mg"/>
</dbReference>
<dbReference type="STRING" id="4555.K3XXT3"/>
<keyword evidence="3" id="KW-0804">Transcription</keyword>
<organism evidence="7 8">
    <name type="scientific">Setaria italica</name>
    <name type="common">Foxtail millet</name>
    <name type="synonym">Panicum italicum</name>
    <dbReference type="NCBI Taxonomy" id="4555"/>
    <lineage>
        <taxon>Eukaryota</taxon>
        <taxon>Viridiplantae</taxon>
        <taxon>Streptophyta</taxon>
        <taxon>Embryophyta</taxon>
        <taxon>Tracheophyta</taxon>
        <taxon>Spermatophyta</taxon>
        <taxon>Magnoliopsida</taxon>
        <taxon>Liliopsida</taxon>
        <taxon>Poales</taxon>
        <taxon>Poaceae</taxon>
        <taxon>PACMAD clade</taxon>
        <taxon>Panicoideae</taxon>
        <taxon>Panicodae</taxon>
        <taxon>Paniceae</taxon>
        <taxon>Cenchrinae</taxon>
        <taxon>Setaria</taxon>
    </lineage>
</organism>
<dbReference type="InterPro" id="IPR027353">
    <property type="entry name" value="NET_dom"/>
</dbReference>
<feature type="domain" description="NET" evidence="6">
    <location>
        <begin position="248"/>
        <end position="329"/>
    </location>
</feature>
<dbReference type="GO" id="GO:0006357">
    <property type="term" value="P:regulation of transcription by RNA polymerase II"/>
    <property type="evidence" value="ECO:0000318"/>
    <property type="project" value="GO_Central"/>
</dbReference>
<dbReference type="Pfam" id="PF00439">
    <property type="entry name" value="Bromodomain"/>
    <property type="match status" value="1"/>
</dbReference>
<reference evidence="7" key="2">
    <citation type="submission" date="2018-08" db="UniProtKB">
        <authorList>
            <consortium name="EnsemblPlants"/>
        </authorList>
    </citation>
    <scope>IDENTIFICATION</scope>
    <source>
        <strain evidence="7">Yugu1</strain>
    </source>
</reference>
<evidence type="ECO:0000256" key="3">
    <source>
        <dbReference type="ARBA" id="ARBA00023163"/>
    </source>
</evidence>
<evidence type="ECO:0000256" key="1">
    <source>
        <dbReference type="ARBA" id="ARBA00023015"/>
    </source>
</evidence>
<dbReference type="Pfam" id="PF17035">
    <property type="entry name" value="BET"/>
    <property type="match status" value="1"/>
</dbReference>